<comment type="caution">
    <text evidence="5">The sequence shown here is derived from an EMBL/GenBank/DDBJ whole genome shotgun (WGS) entry which is preliminary data.</text>
</comment>
<evidence type="ECO:0000313" key="5">
    <source>
        <dbReference type="EMBL" id="KJD44281.1"/>
    </source>
</evidence>
<dbReference type="InterPro" id="IPR020449">
    <property type="entry name" value="Tscrpt_reg_AraC-type_HTH"/>
</dbReference>
<evidence type="ECO:0000313" key="6">
    <source>
        <dbReference type="Proteomes" id="UP000032534"/>
    </source>
</evidence>
<reference evidence="5 6" key="1">
    <citation type="submission" date="2014-11" db="EMBL/GenBank/DDBJ databases">
        <title>Draft Genome Sequences of Paenibacillus polymyxa NRRL B-30509 and Paenibacillus terrae NRRL B-30644, Strains from a Poultry Environment that Produce Tridecaptin A and Paenicidins.</title>
        <authorList>
            <person name="van Belkum M.J."/>
            <person name="Lohans C.T."/>
            <person name="Vederas J.C."/>
        </authorList>
    </citation>
    <scope>NUCLEOTIDE SEQUENCE [LARGE SCALE GENOMIC DNA]</scope>
    <source>
        <strain evidence="5 6">NRRL B-30644</strain>
    </source>
</reference>
<accession>A0A0D7WYM2</accession>
<evidence type="ECO:0000259" key="4">
    <source>
        <dbReference type="PROSITE" id="PS01124"/>
    </source>
</evidence>
<dbReference type="EMBL" id="JTHP01000038">
    <property type="protein sequence ID" value="KJD44281.1"/>
    <property type="molecule type" value="Genomic_DNA"/>
</dbReference>
<dbReference type="PANTHER" id="PTHR47893">
    <property type="entry name" value="REGULATORY PROTEIN PCHR"/>
    <property type="match status" value="1"/>
</dbReference>
<name>A0A0D7WYM2_9BACL</name>
<dbReference type="Proteomes" id="UP000032534">
    <property type="component" value="Unassembled WGS sequence"/>
</dbReference>
<proteinExistence type="predicted"/>
<dbReference type="InterPro" id="IPR009057">
    <property type="entry name" value="Homeodomain-like_sf"/>
</dbReference>
<evidence type="ECO:0000256" key="3">
    <source>
        <dbReference type="ARBA" id="ARBA00023163"/>
    </source>
</evidence>
<feature type="domain" description="HTH araC/xylS-type" evidence="4">
    <location>
        <begin position="225"/>
        <end position="323"/>
    </location>
</feature>
<keyword evidence="1" id="KW-0805">Transcription regulation</keyword>
<dbReference type="PANTHER" id="PTHR47893:SF1">
    <property type="entry name" value="REGULATORY PROTEIN PCHR"/>
    <property type="match status" value="1"/>
</dbReference>
<evidence type="ECO:0000256" key="2">
    <source>
        <dbReference type="ARBA" id="ARBA00023125"/>
    </source>
</evidence>
<dbReference type="Pfam" id="PF12833">
    <property type="entry name" value="HTH_18"/>
    <property type="match status" value="1"/>
</dbReference>
<dbReference type="GO" id="GO:0003700">
    <property type="term" value="F:DNA-binding transcription factor activity"/>
    <property type="evidence" value="ECO:0007669"/>
    <property type="project" value="InterPro"/>
</dbReference>
<evidence type="ECO:0000256" key="1">
    <source>
        <dbReference type="ARBA" id="ARBA00023015"/>
    </source>
</evidence>
<organism evidence="5 6">
    <name type="scientific">Paenibacillus terrae</name>
    <dbReference type="NCBI Taxonomy" id="159743"/>
    <lineage>
        <taxon>Bacteria</taxon>
        <taxon>Bacillati</taxon>
        <taxon>Bacillota</taxon>
        <taxon>Bacilli</taxon>
        <taxon>Bacillales</taxon>
        <taxon>Paenibacillaceae</taxon>
        <taxon>Paenibacillus</taxon>
    </lineage>
</organism>
<dbReference type="PROSITE" id="PS01124">
    <property type="entry name" value="HTH_ARAC_FAMILY_2"/>
    <property type="match status" value="1"/>
</dbReference>
<dbReference type="SUPFAM" id="SSF46689">
    <property type="entry name" value="Homeodomain-like"/>
    <property type="match status" value="1"/>
</dbReference>
<dbReference type="AlphaFoldDB" id="A0A0D7WYM2"/>
<dbReference type="PATRIC" id="fig|159743.3.peg.3956"/>
<dbReference type="RefSeq" id="WP_044647390.1">
    <property type="nucleotide sequence ID" value="NZ_JTHP01000038.1"/>
</dbReference>
<dbReference type="InterPro" id="IPR053142">
    <property type="entry name" value="PchR_regulatory_protein"/>
</dbReference>
<dbReference type="InterPro" id="IPR018060">
    <property type="entry name" value="HTH_AraC"/>
</dbReference>
<dbReference type="SMART" id="SM00342">
    <property type="entry name" value="HTH_ARAC"/>
    <property type="match status" value="1"/>
</dbReference>
<dbReference type="Gene3D" id="1.10.10.60">
    <property type="entry name" value="Homeodomain-like"/>
    <property type="match status" value="1"/>
</dbReference>
<dbReference type="GO" id="GO:0043565">
    <property type="term" value="F:sequence-specific DNA binding"/>
    <property type="evidence" value="ECO:0007669"/>
    <property type="project" value="InterPro"/>
</dbReference>
<dbReference type="OrthoDB" id="9782503at2"/>
<keyword evidence="2" id="KW-0238">DNA-binding</keyword>
<dbReference type="PROSITE" id="PS00041">
    <property type="entry name" value="HTH_ARAC_FAMILY_1"/>
    <property type="match status" value="1"/>
</dbReference>
<protein>
    <recommendedName>
        <fullName evidence="4">HTH araC/xylS-type domain-containing protein</fullName>
    </recommendedName>
</protein>
<keyword evidence="6" id="KW-1185">Reference proteome</keyword>
<dbReference type="PRINTS" id="PR00032">
    <property type="entry name" value="HTHARAC"/>
</dbReference>
<gene>
    <name evidence="5" type="ORF">QD47_17785</name>
</gene>
<keyword evidence="3" id="KW-0804">Transcription</keyword>
<sequence length="329" mass="38192">MKIHTDPSTFNDYYNEIADANFMSYEKDPIHASTKHEHIYQIPEQWGNGVHRTHFLRQGLELSYSKMLFHEPVQIARRFDTPYLELALNLDYSASWSVDGFRSDREHGGHVQLIYMNEVKIQAEMPGNKAMNHMELRFNPSLWSELLQELSIRQEQSFACMETVITPGMRAIAQELSFHPYQGMTRQLFLESKALELMALFLQETRNAPPKSTMTIKPNDIQCIHEARDILLRTLVQPPSLIRLAQMVHINEQKLKNGFKELFGTTVFGFVREQRLERAKQLLENEQITVSEASAMVGYSNFSHFAALFRKTYGYNPSAYRKNNHLSSL</sequence>
<dbReference type="InterPro" id="IPR018062">
    <property type="entry name" value="HTH_AraC-typ_CS"/>
</dbReference>